<organism evidence="4 5">
    <name type="scientific">Frondihabitans sucicola</name>
    <dbReference type="NCBI Taxonomy" id="1268041"/>
    <lineage>
        <taxon>Bacteria</taxon>
        <taxon>Bacillati</taxon>
        <taxon>Actinomycetota</taxon>
        <taxon>Actinomycetes</taxon>
        <taxon>Micrococcales</taxon>
        <taxon>Microbacteriaceae</taxon>
        <taxon>Frondihabitans</taxon>
    </lineage>
</organism>
<dbReference type="InterPro" id="IPR050922">
    <property type="entry name" value="LytR/CpsA/Psr_CW_biosynth"/>
</dbReference>
<dbReference type="Proteomes" id="UP001321486">
    <property type="component" value="Chromosome"/>
</dbReference>
<sequence>MGPEALSFLRSRHGVGDGSDLGRISNQQVFMSSLARQLVSGGTLGDPFKLYRLAKAAAANMRLSDTLDTQALLGIFQAVRTVGLSNMVFAQYPTGQDPDDVNRVVPNEYAAAQLNAALVADKPLTLSGTTGDGSESDPTGSATTPPSTPATGGATAPTTTTPPGGATSTVTLPPSVTGQTAAEKTCSRKLQ</sequence>
<feature type="region of interest" description="Disordered" evidence="2">
    <location>
        <begin position="125"/>
        <end position="191"/>
    </location>
</feature>
<comment type="similarity">
    <text evidence="1">Belongs to the LytR/CpsA/Psr (LCP) family.</text>
</comment>
<proteinExistence type="inferred from homology"/>
<protein>
    <recommendedName>
        <fullName evidence="3">Cell envelope-related transcriptional attenuator domain-containing protein</fullName>
    </recommendedName>
</protein>
<feature type="compositionally biased region" description="Low complexity" evidence="2">
    <location>
        <begin position="138"/>
        <end position="169"/>
    </location>
</feature>
<evidence type="ECO:0000313" key="5">
    <source>
        <dbReference type="Proteomes" id="UP001321486"/>
    </source>
</evidence>
<dbReference type="EMBL" id="AP027732">
    <property type="protein sequence ID" value="BDZ52075.1"/>
    <property type="molecule type" value="Genomic_DNA"/>
</dbReference>
<feature type="compositionally biased region" description="Polar residues" evidence="2">
    <location>
        <begin position="170"/>
        <end position="182"/>
    </location>
</feature>
<accession>A0ABM8GUB8</accession>
<dbReference type="Gene3D" id="3.40.630.190">
    <property type="entry name" value="LCP protein"/>
    <property type="match status" value="1"/>
</dbReference>
<dbReference type="InterPro" id="IPR004474">
    <property type="entry name" value="LytR_CpsA_psr"/>
</dbReference>
<gene>
    <name evidence="4" type="ORF">GCM10025867_43160</name>
</gene>
<dbReference type="Pfam" id="PF03816">
    <property type="entry name" value="LytR_cpsA_psr"/>
    <property type="match status" value="1"/>
</dbReference>
<dbReference type="PANTHER" id="PTHR33392:SF6">
    <property type="entry name" value="POLYISOPRENYL-TEICHOIC ACID--PEPTIDOGLYCAN TEICHOIC ACID TRANSFERASE TAGU"/>
    <property type="match status" value="1"/>
</dbReference>
<name>A0ABM8GUB8_9MICO</name>
<evidence type="ECO:0000256" key="2">
    <source>
        <dbReference type="SAM" id="MobiDB-lite"/>
    </source>
</evidence>
<feature type="compositionally biased region" description="Polar residues" evidence="2">
    <location>
        <begin position="126"/>
        <end position="137"/>
    </location>
</feature>
<feature type="domain" description="Cell envelope-related transcriptional attenuator" evidence="3">
    <location>
        <begin position="2"/>
        <end position="38"/>
    </location>
</feature>
<evidence type="ECO:0000256" key="1">
    <source>
        <dbReference type="ARBA" id="ARBA00006068"/>
    </source>
</evidence>
<keyword evidence="5" id="KW-1185">Reference proteome</keyword>
<reference evidence="5" key="1">
    <citation type="journal article" date="2019" name="Int. J. Syst. Evol. Microbiol.">
        <title>The Global Catalogue of Microorganisms (GCM) 10K type strain sequencing project: providing services to taxonomists for standard genome sequencing and annotation.</title>
        <authorList>
            <consortium name="The Broad Institute Genomics Platform"/>
            <consortium name="The Broad Institute Genome Sequencing Center for Infectious Disease"/>
            <person name="Wu L."/>
            <person name="Ma J."/>
        </authorList>
    </citation>
    <scope>NUCLEOTIDE SEQUENCE [LARGE SCALE GENOMIC DNA]</scope>
    <source>
        <strain evidence="5">NBRC 108728</strain>
    </source>
</reference>
<evidence type="ECO:0000259" key="3">
    <source>
        <dbReference type="Pfam" id="PF03816"/>
    </source>
</evidence>
<dbReference type="PANTHER" id="PTHR33392">
    <property type="entry name" value="POLYISOPRENYL-TEICHOIC ACID--PEPTIDOGLYCAN TEICHOIC ACID TRANSFERASE TAGU"/>
    <property type="match status" value="1"/>
</dbReference>
<evidence type="ECO:0000313" key="4">
    <source>
        <dbReference type="EMBL" id="BDZ52075.1"/>
    </source>
</evidence>